<dbReference type="EMBL" id="FNHZ01000001">
    <property type="protein sequence ID" value="SDM42600.1"/>
    <property type="molecule type" value="Genomic_DNA"/>
</dbReference>
<dbReference type="GO" id="GO:0005886">
    <property type="term" value="C:plasma membrane"/>
    <property type="evidence" value="ECO:0007669"/>
    <property type="project" value="UniProtKB-SubCell"/>
</dbReference>
<dbReference type="PROSITE" id="PS50156">
    <property type="entry name" value="SSD"/>
    <property type="match status" value="1"/>
</dbReference>
<gene>
    <name evidence="8" type="ORF">SAMN05216544_0209</name>
</gene>
<evidence type="ECO:0000256" key="6">
    <source>
        <dbReference type="SAM" id="Phobius"/>
    </source>
</evidence>
<sequence>MNWISDKVIKWRKQIIIITVLLAVVMGICATFVKINYNMSDYLPEDANSTKAITVMSENFNESMSNANVMLSNVTLDEALDYKTRISEINHVENVGWIDDNMDIEQLKYLYNEDGSLNESLIDPTSAETIKSFYKDGNALFQITIETGYEQAAVNDIYDLIGKDNAMIGSAVEQASSQNLAISQSIKAIALLGPLIILVLILSTESFIEPLLYLTTIGVATGINLGLCLIRGEISYVTLAVAPILQLAVSLDYAVFLSHSFGKYRHTESSVTNAMKLAMKDSLKAISASCLTTLFGFAALLFMNFKIGPDMGISLVSGVVLSFVATMIFLPALILVTYKLNDKCKHRPFLPKFNKLGSGLVKSRFVLLALIGIMLIPSFNLQSENTFIYGSGEPAKESRLAVDSQKIEDVFGKSNMVAILVPRGNEEAESKLAEEFENLAYVESVMSYANVIGFDVPMEYLPEATADKFYSEDYARIILSTSLETESEESFSAVKQIKGMVAQYYSEDETYMCGNSVNLYDMKECIEADNKRVSLITLIAIALILIVEFKSLIIPLILVLVVKGSIWITLAMSAVTGEAICYIGYLVVSTVMMGATIDYSILISDEYIKNRKSLLPLEAMKKTLGSSIKSILVSASTLAIAGFSLGLSSSESIVRLLGLMLGKGAVVAFVLSITLLPAILVICDKLIPYLSLNMEFCDKKNKLKPVNEEKAA</sequence>
<keyword evidence="5 6" id="KW-0472">Membrane</keyword>
<feature type="transmembrane region" description="Helical" evidence="6">
    <location>
        <begin position="186"/>
        <end position="204"/>
    </location>
</feature>
<evidence type="ECO:0000313" key="8">
    <source>
        <dbReference type="EMBL" id="SDM42600.1"/>
    </source>
</evidence>
<dbReference type="PANTHER" id="PTHR33406:SF13">
    <property type="entry name" value="MEMBRANE PROTEIN YDFJ"/>
    <property type="match status" value="1"/>
</dbReference>
<protein>
    <recommendedName>
        <fullName evidence="7">SSD domain-containing protein</fullName>
    </recommendedName>
</protein>
<organism evidence="8 9">
    <name type="scientific">Lachnospira pectinoschiza</name>
    <dbReference type="NCBI Taxonomy" id="28052"/>
    <lineage>
        <taxon>Bacteria</taxon>
        <taxon>Bacillati</taxon>
        <taxon>Bacillota</taxon>
        <taxon>Clostridia</taxon>
        <taxon>Lachnospirales</taxon>
        <taxon>Lachnospiraceae</taxon>
        <taxon>Lachnospira</taxon>
    </lineage>
</organism>
<feature type="transmembrane region" description="Helical" evidence="6">
    <location>
        <begin position="15"/>
        <end position="33"/>
    </location>
</feature>
<accession>A0A1G9T4M2</accession>
<dbReference type="AlphaFoldDB" id="A0A1G9T4M2"/>
<keyword evidence="3 6" id="KW-0812">Transmembrane</keyword>
<evidence type="ECO:0000256" key="4">
    <source>
        <dbReference type="ARBA" id="ARBA00022989"/>
    </source>
</evidence>
<proteinExistence type="predicted"/>
<dbReference type="SUPFAM" id="SSF82866">
    <property type="entry name" value="Multidrug efflux transporter AcrB transmembrane domain"/>
    <property type="match status" value="2"/>
</dbReference>
<feature type="domain" description="SSD" evidence="7">
    <location>
        <begin position="241"/>
        <end position="336"/>
    </location>
</feature>
<dbReference type="InterPro" id="IPR004869">
    <property type="entry name" value="MMPL_dom"/>
</dbReference>
<dbReference type="Proteomes" id="UP000187651">
    <property type="component" value="Unassembled WGS sequence"/>
</dbReference>
<feature type="transmembrane region" description="Helical" evidence="6">
    <location>
        <begin position="311"/>
        <end position="338"/>
    </location>
</feature>
<keyword evidence="9" id="KW-1185">Reference proteome</keyword>
<feature type="transmembrane region" description="Helical" evidence="6">
    <location>
        <begin position="665"/>
        <end position="683"/>
    </location>
</feature>
<keyword evidence="2" id="KW-1003">Cell membrane</keyword>
<feature type="transmembrane region" description="Helical" evidence="6">
    <location>
        <begin position="211"/>
        <end position="230"/>
    </location>
</feature>
<dbReference type="InterPro" id="IPR000731">
    <property type="entry name" value="SSD"/>
</dbReference>
<dbReference type="OrthoDB" id="9782006at2"/>
<evidence type="ECO:0000313" key="9">
    <source>
        <dbReference type="Proteomes" id="UP000187651"/>
    </source>
</evidence>
<reference evidence="9" key="1">
    <citation type="submission" date="2016-10" db="EMBL/GenBank/DDBJ databases">
        <authorList>
            <person name="Varghese N."/>
            <person name="Submissions S."/>
        </authorList>
    </citation>
    <scope>NUCLEOTIDE SEQUENCE [LARGE SCALE GENOMIC DNA]</scope>
    <source>
        <strain evidence="9">M83</strain>
    </source>
</reference>
<evidence type="ECO:0000256" key="1">
    <source>
        <dbReference type="ARBA" id="ARBA00004651"/>
    </source>
</evidence>
<name>A0A1G9T4M2_9FIRM</name>
<evidence type="ECO:0000259" key="7">
    <source>
        <dbReference type="PROSITE" id="PS50156"/>
    </source>
</evidence>
<dbReference type="RefSeq" id="WP_083330215.1">
    <property type="nucleotide sequence ID" value="NZ_FNHZ01000001.1"/>
</dbReference>
<comment type="subcellular location">
    <subcellularLocation>
        <location evidence="1">Cell membrane</location>
        <topology evidence="1">Multi-pass membrane protein</topology>
    </subcellularLocation>
</comment>
<evidence type="ECO:0000256" key="5">
    <source>
        <dbReference type="ARBA" id="ARBA00023136"/>
    </source>
</evidence>
<dbReference type="PANTHER" id="PTHR33406">
    <property type="entry name" value="MEMBRANE PROTEIN MJ1562-RELATED"/>
    <property type="match status" value="1"/>
</dbReference>
<dbReference type="Pfam" id="PF03176">
    <property type="entry name" value="MMPL"/>
    <property type="match status" value="2"/>
</dbReference>
<feature type="transmembrane region" description="Helical" evidence="6">
    <location>
        <begin position="624"/>
        <end position="645"/>
    </location>
</feature>
<dbReference type="Gene3D" id="1.20.1640.10">
    <property type="entry name" value="Multidrug efflux transporter AcrB transmembrane domain"/>
    <property type="match status" value="2"/>
</dbReference>
<feature type="transmembrane region" description="Helical" evidence="6">
    <location>
        <begin position="236"/>
        <end position="256"/>
    </location>
</feature>
<evidence type="ECO:0000256" key="3">
    <source>
        <dbReference type="ARBA" id="ARBA00022692"/>
    </source>
</evidence>
<keyword evidence="4 6" id="KW-1133">Transmembrane helix</keyword>
<feature type="transmembrane region" description="Helical" evidence="6">
    <location>
        <begin position="359"/>
        <end position="379"/>
    </location>
</feature>
<evidence type="ECO:0000256" key="2">
    <source>
        <dbReference type="ARBA" id="ARBA00022475"/>
    </source>
</evidence>
<dbReference type="InterPro" id="IPR050545">
    <property type="entry name" value="Mycobact_MmpL"/>
</dbReference>
<feature type="transmembrane region" description="Helical" evidence="6">
    <location>
        <begin position="285"/>
        <end position="305"/>
    </location>
</feature>